<evidence type="ECO:0000259" key="2">
    <source>
        <dbReference type="Pfam" id="PF01051"/>
    </source>
</evidence>
<evidence type="ECO:0000256" key="1">
    <source>
        <dbReference type="ARBA" id="ARBA00038283"/>
    </source>
</evidence>
<evidence type="ECO:0000313" key="3">
    <source>
        <dbReference type="EMBL" id="UOO93752.1"/>
    </source>
</evidence>
<dbReference type="InterPro" id="IPR036388">
    <property type="entry name" value="WH-like_DNA-bd_sf"/>
</dbReference>
<protein>
    <submittedName>
        <fullName evidence="3">Replication initiation protein</fullName>
    </submittedName>
</protein>
<dbReference type="InterPro" id="IPR000525">
    <property type="entry name" value="Initiator_Rep_WH1"/>
</dbReference>
<dbReference type="InterPro" id="IPR036390">
    <property type="entry name" value="WH_DNA-bd_sf"/>
</dbReference>
<dbReference type="Gene3D" id="1.10.10.10">
    <property type="entry name" value="Winged helix-like DNA-binding domain superfamily/Winged helix DNA-binding domain"/>
    <property type="match status" value="1"/>
</dbReference>
<dbReference type="EMBL" id="CP091513">
    <property type="protein sequence ID" value="UOO93752.1"/>
    <property type="molecule type" value="Genomic_DNA"/>
</dbReference>
<comment type="similarity">
    <text evidence="1">Belongs to the initiator RepB protein family.</text>
</comment>
<name>A0ABY4EE94_VITST</name>
<keyword evidence="3" id="KW-0614">Plasmid</keyword>
<dbReference type="Pfam" id="PF01051">
    <property type="entry name" value="Rep3_N"/>
    <property type="match status" value="1"/>
</dbReference>
<gene>
    <name evidence="3" type="ORF">LVJ81_12980</name>
</gene>
<accession>A0ABY4EE94</accession>
<proteinExistence type="inferred from homology"/>
<dbReference type="SUPFAM" id="SSF46785">
    <property type="entry name" value="Winged helix' DNA-binding domain"/>
    <property type="match status" value="1"/>
</dbReference>
<dbReference type="RefSeq" id="WP_051083058.1">
    <property type="nucleotide sequence ID" value="NZ_CP091513.1"/>
</dbReference>
<keyword evidence="4" id="KW-1185">Reference proteome</keyword>
<geneLocation type="plasmid" evidence="3 4">
    <name>p1Vster</name>
</geneLocation>
<reference evidence="3 4" key="1">
    <citation type="journal article" date="2022" name="Res Sq">
        <title>Evolution of multicellular longitudinally dividing oral cavity symbionts (Neisseriaceae).</title>
        <authorList>
            <person name="Nyongesa S."/>
            <person name="Weber P."/>
            <person name="Bernet E."/>
            <person name="Pullido F."/>
            <person name="Nieckarz M."/>
            <person name="Delaby M."/>
            <person name="Nieves C."/>
            <person name="Viehboeck T."/>
            <person name="Krause N."/>
            <person name="Rivera-Millot A."/>
            <person name="Nakamura A."/>
            <person name="Vischer N."/>
            <person name="VanNieuwenhze M."/>
            <person name="Brun Y."/>
            <person name="Cava F."/>
            <person name="Bulgheresi S."/>
            <person name="Veyrier F."/>
        </authorList>
    </citation>
    <scope>NUCLEOTIDE SEQUENCE [LARGE SCALE GENOMIC DNA]</scope>
    <source>
        <strain evidence="3 4">SAG 1488-6</strain>
        <plasmid evidence="3 4">p1Vster</plasmid>
    </source>
</reference>
<sequence>MVNEVEKKFVGLQSKNVVLSNALVRSAQGLTLAEKRILMAAISRMDGVMKPIQITAHEYAATFQLPIRQAYEQLRDAAKVFLSKHITYYGEYNGHKGVFQVNWLSSVFYTHNEGFMSYCQI</sequence>
<organism evidence="3 4">
    <name type="scientific">Vitreoscilla stercoraria</name>
    <dbReference type="NCBI Taxonomy" id="61"/>
    <lineage>
        <taxon>Bacteria</taxon>
        <taxon>Pseudomonadati</taxon>
        <taxon>Pseudomonadota</taxon>
        <taxon>Betaproteobacteria</taxon>
        <taxon>Neisseriales</taxon>
        <taxon>Neisseriaceae</taxon>
        <taxon>Vitreoscilla</taxon>
    </lineage>
</organism>
<dbReference type="Proteomes" id="UP000832034">
    <property type="component" value="Plasmid p1Vster"/>
</dbReference>
<evidence type="ECO:0000313" key="4">
    <source>
        <dbReference type="Proteomes" id="UP000832034"/>
    </source>
</evidence>
<feature type="domain" description="Initiator Rep protein WH1" evidence="2">
    <location>
        <begin position="17"/>
        <end position="116"/>
    </location>
</feature>